<evidence type="ECO:0000256" key="3">
    <source>
        <dbReference type="ARBA" id="ARBA00022741"/>
    </source>
</evidence>
<dbReference type="InterPro" id="IPR002625">
    <property type="entry name" value="Smr_dom"/>
</dbReference>
<keyword evidence="6 8" id="KW-0694">RNA-binding</keyword>
<dbReference type="Gene3D" id="1.10.1420.10">
    <property type="match status" value="2"/>
</dbReference>
<keyword evidence="12" id="KW-1185">Reference proteome</keyword>
<evidence type="ECO:0000256" key="7">
    <source>
        <dbReference type="ARBA" id="ARBA00023125"/>
    </source>
</evidence>
<dbReference type="Pfam" id="PF20297">
    <property type="entry name" value="MSSS"/>
    <property type="match status" value="1"/>
</dbReference>
<dbReference type="GO" id="GO:0045910">
    <property type="term" value="P:negative regulation of DNA recombination"/>
    <property type="evidence" value="ECO:0007669"/>
    <property type="project" value="InterPro"/>
</dbReference>
<evidence type="ECO:0000256" key="2">
    <source>
        <dbReference type="ARBA" id="ARBA00022730"/>
    </source>
</evidence>
<dbReference type="GO" id="GO:0019843">
    <property type="term" value="F:rRNA binding"/>
    <property type="evidence" value="ECO:0007669"/>
    <property type="project" value="UniProtKB-UniRule"/>
</dbReference>
<dbReference type="RefSeq" id="WP_133628002.1">
    <property type="nucleotide sequence ID" value="NZ_SOAZ01000009.1"/>
</dbReference>
<feature type="coiled-coil region" evidence="9">
    <location>
        <begin position="227"/>
        <end position="255"/>
    </location>
</feature>
<dbReference type="GO" id="GO:0005524">
    <property type="term" value="F:ATP binding"/>
    <property type="evidence" value="ECO:0007669"/>
    <property type="project" value="UniProtKB-UniRule"/>
</dbReference>
<reference evidence="11 12" key="1">
    <citation type="submission" date="2019-03" db="EMBL/GenBank/DDBJ databases">
        <title>Genomic Encyclopedia of Type Strains, Phase IV (KMG-IV): sequencing the most valuable type-strain genomes for metagenomic binning, comparative biology and taxonomic classification.</title>
        <authorList>
            <person name="Goeker M."/>
        </authorList>
    </citation>
    <scope>NUCLEOTIDE SEQUENCE [LARGE SCALE GENOMIC DNA]</scope>
    <source>
        <strain evidence="11 12">DSM 24455</strain>
    </source>
</reference>
<evidence type="ECO:0000256" key="5">
    <source>
        <dbReference type="ARBA" id="ARBA00022840"/>
    </source>
</evidence>
<dbReference type="Pfam" id="PF01713">
    <property type="entry name" value="Smr"/>
    <property type="match status" value="1"/>
</dbReference>
<comment type="function">
    <text evidence="8">Endonuclease that is involved in the suppression of homologous recombination and thus may have a key role in the control of bacterial genetic diversity.</text>
</comment>
<keyword evidence="9" id="KW-0175">Coiled coil</keyword>
<comment type="subunit">
    <text evidence="8">Homodimer. Binds to stalled ribosomes, contacting rRNA.</text>
</comment>
<keyword evidence="8" id="KW-0255">Endonuclease</keyword>
<evidence type="ECO:0000256" key="6">
    <source>
        <dbReference type="ARBA" id="ARBA00022884"/>
    </source>
</evidence>
<dbReference type="SUPFAM" id="SSF160443">
    <property type="entry name" value="SMR domain-like"/>
    <property type="match status" value="1"/>
</dbReference>
<evidence type="ECO:0000256" key="8">
    <source>
        <dbReference type="HAMAP-Rule" id="MF_00092"/>
    </source>
</evidence>
<dbReference type="GO" id="GO:0004519">
    <property type="term" value="F:endonuclease activity"/>
    <property type="evidence" value="ECO:0007669"/>
    <property type="project" value="UniProtKB-UniRule"/>
</dbReference>
<accession>A0A4R7KPU1</accession>
<dbReference type="Pfam" id="PF00488">
    <property type="entry name" value="MutS_V"/>
    <property type="match status" value="1"/>
</dbReference>
<evidence type="ECO:0000259" key="10">
    <source>
        <dbReference type="PROSITE" id="PS50828"/>
    </source>
</evidence>
<feature type="domain" description="Smr" evidence="10">
    <location>
        <begin position="714"/>
        <end position="789"/>
    </location>
</feature>
<dbReference type="SUPFAM" id="SSF48334">
    <property type="entry name" value="DNA repair protein MutS, domain III"/>
    <property type="match status" value="1"/>
</dbReference>
<dbReference type="PROSITE" id="PS00486">
    <property type="entry name" value="DNA_MISMATCH_REPAIR_2"/>
    <property type="match status" value="1"/>
</dbReference>
<evidence type="ECO:0000256" key="9">
    <source>
        <dbReference type="SAM" id="Coils"/>
    </source>
</evidence>
<keyword evidence="1 8" id="KW-0540">Nuclease</keyword>
<dbReference type="Gene3D" id="3.30.1370.110">
    <property type="match status" value="1"/>
</dbReference>
<dbReference type="InterPro" id="IPR046893">
    <property type="entry name" value="MSSS"/>
</dbReference>
<dbReference type="SUPFAM" id="SSF52540">
    <property type="entry name" value="P-loop containing nucleoside triphosphate hydrolases"/>
    <property type="match status" value="1"/>
</dbReference>
<feature type="coiled-coil region" evidence="9">
    <location>
        <begin position="520"/>
        <end position="624"/>
    </location>
</feature>
<dbReference type="InterPro" id="IPR005747">
    <property type="entry name" value="MutS2"/>
</dbReference>
<keyword evidence="2 8" id="KW-0699">rRNA-binding</keyword>
<dbReference type="GO" id="GO:0072344">
    <property type="term" value="P:rescue of stalled ribosome"/>
    <property type="evidence" value="ECO:0007669"/>
    <property type="project" value="UniProtKB-UniRule"/>
</dbReference>
<dbReference type="PANTHER" id="PTHR48466:SF2">
    <property type="entry name" value="OS10G0509000 PROTEIN"/>
    <property type="match status" value="1"/>
</dbReference>
<keyword evidence="4 8" id="KW-0378">Hydrolase</keyword>
<dbReference type="SMART" id="SM00533">
    <property type="entry name" value="MUTSd"/>
    <property type="match status" value="1"/>
</dbReference>
<dbReference type="GO" id="GO:0043023">
    <property type="term" value="F:ribosomal large subunit binding"/>
    <property type="evidence" value="ECO:0007669"/>
    <property type="project" value="UniProtKB-UniRule"/>
</dbReference>
<name>A0A4R7KPU1_9CLOT</name>
<dbReference type="CDD" id="cd06503">
    <property type="entry name" value="ATP-synt_Fo_b"/>
    <property type="match status" value="1"/>
</dbReference>
<evidence type="ECO:0000313" key="12">
    <source>
        <dbReference type="Proteomes" id="UP000295325"/>
    </source>
</evidence>
<evidence type="ECO:0000256" key="4">
    <source>
        <dbReference type="ARBA" id="ARBA00022801"/>
    </source>
</evidence>
<dbReference type="InterPro" id="IPR036187">
    <property type="entry name" value="DNA_mismatch_repair_MutS_sf"/>
</dbReference>
<comment type="function">
    <text evidence="8">Acts as a ribosome collision sensor, splitting the ribosome into its 2 subunits. Detects stalled/collided 70S ribosomes which it binds and splits by an ATP-hydrolysis driven conformational change. Acts upstream of the ribosome quality control system (RQC), a ribosome-associated complex that mediates the extraction of incompletely synthesized nascent chains from stalled ribosomes and their subsequent degradation. Probably generates substrates for RQC.</text>
</comment>
<dbReference type="Proteomes" id="UP000295325">
    <property type="component" value="Unassembled WGS sequence"/>
</dbReference>
<dbReference type="InterPro" id="IPR007696">
    <property type="entry name" value="DNA_mismatch_repair_MutS_core"/>
</dbReference>
<dbReference type="GO" id="GO:0006298">
    <property type="term" value="P:mismatch repair"/>
    <property type="evidence" value="ECO:0007669"/>
    <property type="project" value="InterPro"/>
</dbReference>
<dbReference type="InterPro" id="IPR027417">
    <property type="entry name" value="P-loop_NTPase"/>
</dbReference>
<dbReference type="GO" id="GO:0030983">
    <property type="term" value="F:mismatched DNA binding"/>
    <property type="evidence" value="ECO:0007669"/>
    <property type="project" value="InterPro"/>
</dbReference>
<dbReference type="PANTHER" id="PTHR48466">
    <property type="entry name" value="OS10G0509000 PROTEIN-RELATED"/>
    <property type="match status" value="1"/>
</dbReference>
<feature type="binding site" evidence="8">
    <location>
        <begin position="332"/>
        <end position="339"/>
    </location>
    <ligand>
        <name>ATP</name>
        <dbReference type="ChEBI" id="CHEBI:30616"/>
    </ligand>
</feature>
<dbReference type="SMART" id="SM00463">
    <property type="entry name" value="SMR"/>
    <property type="match status" value="1"/>
</dbReference>
<dbReference type="OrthoDB" id="9808166at2"/>
<keyword evidence="7 8" id="KW-0238">DNA-binding</keyword>
<dbReference type="InterPro" id="IPR045076">
    <property type="entry name" value="MutS"/>
</dbReference>
<dbReference type="Gene3D" id="3.40.50.300">
    <property type="entry name" value="P-loop containing nucleotide triphosphate hydrolases"/>
    <property type="match status" value="1"/>
</dbReference>
<keyword evidence="5 8" id="KW-0067">ATP-binding</keyword>
<protein>
    <recommendedName>
        <fullName evidence="8">Endonuclease MutS2</fullName>
        <ecNumber evidence="8">3.1.-.-</ecNumber>
    </recommendedName>
    <alternativeName>
        <fullName evidence="8">Ribosome-associated protein quality control-upstream factor</fullName>
        <shortName evidence="8">RQC-upstream factor</shortName>
        <shortName evidence="8">RqcU</shortName>
        <ecNumber evidence="8">3.6.4.-</ecNumber>
    </alternativeName>
</protein>
<dbReference type="PROSITE" id="PS50828">
    <property type="entry name" value="SMR"/>
    <property type="match status" value="1"/>
</dbReference>
<comment type="caution">
    <text evidence="11">The sequence shown here is derived from an EMBL/GenBank/DDBJ whole genome shotgun (WGS) entry which is preliminary data.</text>
</comment>
<gene>
    <name evidence="8" type="primary">mutS2</name>
    <name evidence="8" type="synonym">rqcU</name>
    <name evidence="11" type="ORF">EDD71_10939</name>
</gene>
<dbReference type="FunFam" id="3.40.50.300:FF:000830">
    <property type="entry name" value="Endonuclease MutS2"/>
    <property type="match status" value="1"/>
</dbReference>
<sequence length="790" mass="88432">MNERTLKVLEYDKIIEMLSQRAESSLGKKMCLELMPSSMMYEVRERLNETREAIDVVLRWGSMPLGGIKDIGETVKRAKMGFTLTPGELLGVCDILRCTKRLKGFMKEGSKSELYPIIYETVESLVYIKNLQDAIELAIVSEDEISDRASEKLYSIRRAIRDKNSRIREKLQSMLSTYSKYLQDPIITIRGDRYVIPVKAEHKGNVPGLVHDQSSSGSTLFIEPMAVVELNNEIKELTLKEKAEIERILSELSERVAASADDLKYDNESIAYLDFLMAKAKFGLDLDGTIPEVNDDGILNIKAARHPLIDKEKVVPIDIRLGERYNALVITGPNTGGKTVTLKTAGLLTLMGMAGLAIPARDGSQISIFKNVFADIGDEQSIEQSLSTFSSHMTNIVKIMEKVDEGSLVLVDELGAGTDPTEGAALAMSILERLYQRGAKIIATTHYSELKVFAMEEEGFENASVEFDVDTLRPTYRLLIGIPGKSNAFEISKRLGLDEGVIERAREMIAKDAIKFEDVIQNLQSKTTLVERELDEAQRARREANELKKELSEKKYKFDSQRDKLIMKAQEEARSLIRQAKEEADRILKELNELRRRAAESAAIQEAEEARKKLKEKLEGMEIKDADTLEIKEGMVPVDEVKPGDEVYVTTLSQKGVVLSGPDSRGEVQIQIGVMKMNVPIKKLMRDVNKKQERKKTGAAAIVRQKANNVQTSIDLRGQTIDEALYNLDKYLDDAFLAGFEYVTIIHGKGTGALREGIKAALKRHHHVRSQRMGDITEGGSGVTIVELKK</sequence>
<dbReference type="AlphaFoldDB" id="A0A4R7KPU1"/>
<dbReference type="GO" id="GO:0016887">
    <property type="term" value="F:ATP hydrolysis activity"/>
    <property type="evidence" value="ECO:0007669"/>
    <property type="project" value="InterPro"/>
</dbReference>
<dbReference type="HAMAP" id="MF_00092">
    <property type="entry name" value="MutS2"/>
    <property type="match status" value="1"/>
</dbReference>
<comment type="similarity">
    <text evidence="8">Belongs to the DNA mismatch repair MutS family. MutS2 subfamily.</text>
</comment>
<dbReference type="NCBIfam" id="TIGR01069">
    <property type="entry name" value="mutS2"/>
    <property type="match status" value="1"/>
</dbReference>
<dbReference type="EMBL" id="SOAZ01000009">
    <property type="protein sequence ID" value="TDT61035.1"/>
    <property type="molecule type" value="Genomic_DNA"/>
</dbReference>
<dbReference type="EC" id="3.6.4.-" evidence="8"/>
<keyword evidence="3 8" id="KW-0547">Nucleotide-binding</keyword>
<evidence type="ECO:0000313" key="11">
    <source>
        <dbReference type="EMBL" id="TDT61035.1"/>
    </source>
</evidence>
<proteinExistence type="inferred from homology"/>
<dbReference type="PIRSF" id="PIRSF005814">
    <property type="entry name" value="MutS_YshD"/>
    <property type="match status" value="1"/>
</dbReference>
<dbReference type="GO" id="GO:0140664">
    <property type="term" value="F:ATP-dependent DNA damage sensor activity"/>
    <property type="evidence" value="ECO:0007669"/>
    <property type="project" value="InterPro"/>
</dbReference>
<evidence type="ECO:0000256" key="1">
    <source>
        <dbReference type="ARBA" id="ARBA00022722"/>
    </source>
</evidence>
<dbReference type="CDD" id="cd03280">
    <property type="entry name" value="ABC_MutS2"/>
    <property type="match status" value="1"/>
</dbReference>
<organism evidence="11 12">
    <name type="scientific">Fonticella tunisiensis</name>
    <dbReference type="NCBI Taxonomy" id="1096341"/>
    <lineage>
        <taxon>Bacteria</taxon>
        <taxon>Bacillati</taxon>
        <taxon>Bacillota</taxon>
        <taxon>Clostridia</taxon>
        <taxon>Eubacteriales</taxon>
        <taxon>Clostridiaceae</taxon>
        <taxon>Fonticella</taxon>
    </lineage>
</organism>
<dbReference type="InterPro" id="IPR036063">
    <property type="entry name" value="Smr_dom_sf"/>
</dbReference>
<dbReference type="InterPro" id="IPR000432">
    <property type="entry name" value="DNA_mismatch_repair_MutS_C"/>
</dbReference>
<dbReference type="EC" id="3.1.-.-" evidence="8"/>
<dbReference type="SMART" id="SM00534">
    <property type="entry name" value="MUTSac"/>
    <property type="match status" value="1"/>
</dbReference>